<comment type="cofactor">
    <cofactor evidence="1 13">
        <name>K(+)</name>
        <dbReference type="ChEBI" id="CHEBI:29103"/>
    </cofactor>
</comment>
<dbReference type="CDD" id="cd04601">
    <property type="entry name" value="CBS_pair_IMPDH"/>
    <property type="match status" value="1"/>
</dbReference>
<keyword evidence="7 13" id="KW-0658">Purine biosynthesis</keyword>
<evidence type="ECO:0000256" key="2">
    <source>
        <dbReference type="ARBA" id="ARBA00005502"/>
    </source>
</evidence>
<evidence type="ECO:0000256" key="13">
    <source>
        <dbReference type="HAMAP-Rule" id="MF_01964"/>
    </source>
</evidence>
<evidence type="ECO:0000313" key="21">
    <source>
        <dbReference type="EMBL" id="EXU79073.1"/>
    </source>
</evidence>
<dbReference type="SMART" id="SM00116">
    <property type="entry name" value="CBS"/>
    <property type="match status" value="2"/>
</dbReference>
<dbReference type="GeneID" id="74938763"/>
<comment type="similarity">
    <text evidence="2 13 18">Belongs to the IMPDH/GMPR family.</text>
</comment>
<accession>A0A014NI29</accession>
<feature type="binding site" description="in other chain" evidence="13 16">
    <location>
        <position position="305"/>
    </location>
    <ligand>
        <name>K(+)</name>
        <dbReference type="ChEBI" id="CHEBI:29103"/>
        <note>ligand shared between two tetrameric partners</note>
    </ligand>
</feature>
<keyword evidence="10 13" id="KW-0520">NAD</keyword>
<dbReference type="SMART" id="SM01240">
    <property type="entry name" value="IMPDH"/>
    <property type="match status" value="1"/>
</dbReference>
<dbReference type="HAMAP" id="MF_01964">
    <property type="entry name" value="IMPDH"/>
    <property type="match status" value="1"/>
</dbReference>
<dbReference type="EMBL" id="JBOK01000021">
    <property type="protein sequence ID" value="EXU79073.1"/>
    <property type="molecule type" value="Genomic_DNA"/>
</dbReference>
<keyword evidence="22" id="KW-1185">Reference proteome</keyword>
<evidence type="ECO:0000259" key="20">
    <source>
        <dbReference type="PROSITE" id="PS51371"/>
    </source>
</evidence>
<dbReference type="InterPro" id="IPR013785">
    <property type="entry name" value="Aldolase_TIM"/>
</dbReference>
<dbReference type="SUPFAM" id="SSF51412">
    <property type="entry name" value="Inosine monophosphate dehydrogenase (IMPDH)"/>
    <property type="match status" value="1"/>
</dbReference>
<dbReference type="PROSITE" id="PS51371">
    <property type="entry name" value="CBS"/>
    <property type="match status" value="2"/>
</dbReference>
<dbReference type="GO" id="GO:0000166">
    <property type="term" value="F:nucleotide binding"/>
    <property type="evidence" value="ECO:0007669"/>
    <property type="project" value="UniProtKB-UniRule"/>
</dbReference>
<evidence type="ECO:0000256" key="3">
    <source>
        <dbReference type="ARBA" id="ARBA00011881"/>
    </source>
</evidence>
<keyword evidence="6 13" id="KW-0332">GMP biosynthesis</keyword>
<evidence type="ECO:0000256" key="1">
    <source>
        <dbReference type="ARBA" id="ARBA00001958"/>
    </source>
</evidence>
<evidence type="ECO:0000256" key="10">
    <source>
        <dbReference type="ARBA" id="ARBA00023027"/>
    </source>
</evidence>
<name>A0A014NI29_9BURK</name>
<dbReference type="AlphaFoldDB" id="A0A014NI29"/>
<evidence type="ECO:0000256" key="14">
    <source>
        <dbReference type="PIRSR" id="PIRSR000130-1"/>
    </source>
</evidence>
<evidence type="ECO:0000256" key="12">
    <source>
        <dbReference type="ARBA" id="ARBA00048028"/>
    </source>
</evidence>
<protein>
    <recommendedName>
        <fullName evidence="13 19">Inosine-5'-monophosphate dehydrogenase</fullName>
        <shortName evidence="13">IMP dehydrogenase</shortName>
        <shortName evidence="13">IMPD</shortName>
        <shortName evidence="13">IMPDH</shortName>
        <ecNumber evidence="13 19">1.1.1.205</ecNumber>
    </recommendedName>
</protein>
<keyword evidence="4 13" id="KW-0479">Metal-binding</keyword>
<dbReference type="FunFam" id="3.20.20.70:FF:000003">
    <property type="entry name" value="GMP reductase"/>
    <property type="match status" value="1"/>
</dbReference>
<feature type="active site" description="Proton acceptor" evidence="13 14">
    <location>
        <position position="401"/>
    </location>
</feature>
<dbReference type="PROSITE" id="PS00487">
    <property type="entry name" value="IMP_DH_GMP_RED"/>
    <property type="match status" value="1"/>
</dbReference>
<keyword evidence="9 13" id="KW-0560">Oxidoreductase</keyword>
<feature type="binding site" evidence="13">
    <location>
        <position position="474"/>
    </location>
    <ligand>
        <name>K(+)</name>
        <dbReference type="ChEBI" id="CHEBI:29103"/>
        <note>ligand shared between two tetrameric partners</note>
    </ligand>
</feature>
<evidence type="ECO:0000256" key="16">
    <source>
        <dbReference type="PIRSR" id="PIRSR000130-4"/>
    </source>
</evidence>
<organism evidence="21 22">
    <name type="scientific">Comamonas aquatica DA1877</name>
    <dbReference type="NCBI Taxonomy" id="1457173"/>
    <lineage>
        <taxon>Bacteria</taxon>
        <taxon>Pseudomonadati</taxon>
        <taxon>Pseudomonadota</taxon>
        <taxon>Betaproteobacteria</taxon>
        <taxon>Burkholderiales</taxon>
        <taxon>Comamonadaceae</taxon>
        <taxon>Comamonas</taxon>
    </lineage>
</organism>
<feature type="binding site" evidence="13">
    <location>
        <begin position="361"/>
        <end position="362"/>
    </location>
    <ligand>
        <name>IMP</name>
        <dbReference type="ChEBI" id="CHEBI:58053"/>
    </ligand>
</feature>
<comment type="caution">
    <text evidence="21">The sequence shown here is derived from an EMBL/GenBank/DDBJ whole genome shotgun (WGS) entry which is preliminary data.</text>
</comment>
<dbReference type="GO" id="GO:0003938">
    <property type="term" value="F:IMP dehydrogenase activity"/>
    <property type="evidence" value="ECO:0007669"/>
    <property type="project" value="UniProtKB-UniRule"/>
</dbReference>
<dbReference type="PIRSF" id="PIRSF000130">
    <property type="entry name" value="IMPDH"/>
    <property type="match status" value="1"/>
</dbReference>
<evidence type="ECO:0000256" key="5">
    <source>
        <dbReference type="ARBA" id="ARBA00022737"/>
    </source>
</evidence>
<feature type="binding site" evidence="13">
    <location>
        <position position="248"/>
    </location>
    <ligand>
        <name>NAD(+)</name>
        <dbReference type="ChEBI" id="CHEBI:57540"/>
    </ligand>
</feature>
<feature type="binding site" evidence="13">
    <location>
        <position position="419"/>
    </location>
    <ligand>
        <name>IMP</name>
        <dbReference type="ChEBI" id="CHEBI:58053"/>
    </ligand>
</feature>
<sequence>MRLLGKALTFDDVLLVPAYSEVLPKDVSLSTQFTRNITLNLPLVSAAMDTVTEARLAIAIAQEGGIGVIHKNMTAQEQAAEVSKVKRHESGVVHDPIVITPEHTVLQVLQLSEERGISGFPVCDGGKVIGIVTSRDVRFETRYDVKVREIMTPREKLITVNEKDGTTPAQAKVLLNKHKLERLLVVNDAFELKGLITVKDINKQTNFPNAARDAAGRLRVAAAVGVGAGTEERVELLAKAGVDAIVVDTAHGHSKGVIDRVRWVKQNYPQIDVIGGNIATGAAALALVEAGADAVKVGIGPGSICTTRIVAGVGVPQIMAISNVADALKGTGVPLIGDGGIRFSGDISKALAAGASTIMMGGMFAGTEEAPGEVILYQGRSYKSYRGMGSIGAMQQGSADRYFQESSTGNPNADKLVPEGIEGRVPYKGSMVSIVYQMAGGVRASMGYCGCATIKEMNEKAEFVEITAAGIRESHVHDVQITKEAPNYRAD</sequence>
<dbReference type="InterPro" id="IPR015875">
    <property type="entry name" value="IMP_DH/GMP_Rdtase_CS"/>
</dbReference>
<gene>
    <name evidence="13" type="primary">guaB</name>
    <name evidence="21" type="ORF">AX13_08470</name>
</gene>
<dbReference type="InterPro" id="IPR001093">
    <property type="entry name" value="IMP_DH_GMPRt"/>
</dbReference>
<dbReference type="GO" id="GO:0006183">
    <property type="term" value="P:GTP biosynthetic process"/>
    <property type="evidence" value="ECO:0007669"/>
    <property type="project" value="TreeGrafter"/>
</dbReference>
<feature type="domain" description="CBS" evidence="20">
    <location>
        <begin position="92"/>
        <end position="147"/>
    </location>
</feature>
<feature type="active site" description="Thioimidate intermediate" evidence="13 14">
    <location>
        <position position="305"/>
    </location>
</feature>
<feature type="binding site" description="in other chain" evidence="13 16">
    <location>
        <position position="300"/>
    </location>
    <ligand>
        <name>K(+)</name>
        <dbReference type="ChEBI" id="CHEBI:29103"/>
        <note>ligand shared between two tetrameric partners</note>
    </ligand>
</feature>
<evidence type="ECO:0000256" key="7">
    <source>
        <dbReference type="ARBA" id="ARBA00022755"/>
    </source>
</evidence>
<evidence type="ECO:0000313" key="22">
    <source>
        <dbReference type="Proteomes" id="UP000020766"/>
    </source>
</evidence>
<dbReference type="NCBIfam" id="TIGR01302">
    <property type="entry name" value="IMP_dehydrog"/>
    <property type="match status" value="1"/>
</dbReference>
<dbReference type="UniPathway" id="UPA00601">
    <property type="reaction ID" value="UER00295"/>
</dbReference>
<dbReference type="Gene3D" id="3.20.20.70">
    <property type="entry name" value="Aldolase class I"/>
    <property type="match status" value="1"/>
</dbReference>
<keyword evidence="5" id="KW-0677">Repeat</keyword>
<dbReference type="InterPro" id="IPR005990">
    <property type="entry name" value="IMP_DH"/>
</dbReference>
<evidence type="ECO:0000256" key="9">
    <source>
        <dbReference type="ARBA" id="ARBA00023002"/>
    </source>
</evidence>
<keyword evidence="8 13" id="KW-0630">Potassium</keyword>
<feature type="binding site" evidence="15">
    <location>
        <begin position="248"/>
        <end position="250"/>
    </location>
    <ligand>
        <name>NAD(+)</name>
        <dbReference type="ChEBI" id="CHEBI:57540"/>
    </ligand>
</feature>
<comment type="catalytic activity">
    <reaction evidence="12 13 19">
        <text>IMP + NAD(+) + H2O = XMP + NADH + H(+)</text>
        <dbReference type="Rhea" id="RHEA:11708"/>
        <dbReference type="ChEBI" id="CHEBI:15377"/>
        <dbReference type="ChEBI" id="CHEBI:15378"/>
        <dbReference type="ChEBI" id="CHEBI:57464"/>
        <dbReference type="ChEBI" id="CHEBI:57540"/>
        <dbReference type="ChEBI" id="CHEBI:57945"/>
        <dbReference type="ChEBI" id="CHEBI:58053"/>
        <dbReference type="EC" id="1.1.1.205"/>
    </reaction>
</comment>
<feature type="binding site" description="in other chain" evidence="13 16">
    <location>
        <position position="302"/>
    </location>
    <ligand>
        <name>K(+)</name>
        <dbReference type="ChEBI" id="CHEBI:29103"/>
        <note>ligand shared between two tetrameric partners</note>
    </ligand>
</feature>
<dbReference type="SUPFAM" id="SSF54631">
    <property type="entry name" value="CBS-domain pair"/>
    <property type="match status" value="1"/>
</dbReference>
<evidence type="ECO:0000256" key="17">
    <source>
        <dbReference type="PROSITE-ProRule" id="PRU00703"/>
    </source>
</evidence>
<dbReference type="EC" id="1.1.1.205" evidence="13 19"/>
<dbReference type="InterPro" id="IPR000644">
    <property type="entry name" value="CBS_dom"/>
</dbReference>
<reference evidence="21 22" key="1">
    <citation type="submission" date="2014-01" db="EMBL/GenBank/DDBJ databases">
        <title>Interspecies Systems Biology Uncovers Metabolites Affecting C. elegans Gene Expression and Life History Traits.</title>
        <authorList>
            <person name="Watson E."/>
            <person name="Macneil L.T."/>
            <person name="Ritter A.D."/>
            <person name="Yilmaz L.S."/>
            <person name="Rosebrock A.P."/>
            <person name="Caudy A.A."/>
            <person name="Walhout A.J."/>
        </authorList>
    </citation>
    <scope>NUCLEOTIDE SEQUENCE [LARGE SCALE GENOMIC DNA]</scope>
    <source>
        <strain evidence="21 22">DA1877</strain>
    </source>
</reference>
<feature type="binding site" evidence="13 15">
    <location>
        <begin position="298"/>
        <end position="300"/>
    </location>
    <ligand>
        <name>NAD(+)</name>
        <dbReference type="ChEBI" id="CHEBI:57540"/>
    </ligand>
</feature>
<comment type="pathway">
    <text evidence="13 19">Purine metabolism; XMP biosynthesis via de novo pathway; XMP from IMP: step 1/1.</text>
</comment>
<evidence type="ECO:0000256" key="4">
    <source>
        <dbReference type="ARBA" id="ARBA00022723"/>
    </source>
</evidence>
<evidence type="ECO:0000256" key="11">
    <source>
        <dbReference type="ARBA" id="ARBA00023122"/>
    </source>
</evidence>
<evidence type="ECO:0000256" key="15">
    <source>
        <dbReference type="PIRSR" id="PIRSR000130-3"/>
    </source>
</evidence>
<comment type="activity regulation">
    <text evidence="13">Mycophenolic acid (MPA) is a non-competitive inhibitor that prevents formation of the closed enzyme conformation by binding to the same site as the amobile flap. In contrast, mizoribine monophosphate (MZP) is a competitive inhibitor that induces the closed conformation. MPA is a potent inhibitor of mammalian IMPDHs but a poor inhibitor of the bacterial enzymes. MZP is a more potent inhibitor of bacterial IMPDH.</text>
</comment>
<dbReference type="Pfam" id="PF00478">
    <property type="entry name" value="IMPDH"/>
    <property type="match status" value="1"/>
</dbReference>
<proteinExistence type="inferred from homology"/>
<comment type="function">
    <text evidence="13">Catalyzes the conversion of inosine 5'-phosphate (IMP) to xanthosine 5'-phosphate (XMP), the first committed and rate-limiting step in the de novo synthesis of guanine nucleotides, and therefore plays an important role in the regulation of cell growth.</text>
</comment>
<evidence type="ECO:0000256" key="19">
    <source>
        <dbReference type="RuleBase" id="RU003928"/>
    </source>
</evidence>
<dbReference type="Proteomes" id="UP000020766">
    <property type="component" value="Unassembled WGS sequence"/>
</dbReference>
<dbReference type="PANTHER" id="PTHR11911">
    <property type="entry name" value="INOSINE-5-MONOPHOSPHATE DEHYDROGENASE RELATED"/>
    <property type="match status" value="1"/>
</dbReference>
<dbReference type="RefSeq" id="WP_043386395.1">
    <property type="nucleotide sequence ID" value="NZ_JBOK01000021.1"/>
</dbReference>
<comment type="subunit">
    <text evidence="3 13">Homotetramer.</text>
</comment>
<feature type="domain" description="CBS" evidence="20">
    <location>
        <begin position="151"/>
        <end position="211"/>
    </location>
</feature>
<feature type="binding site" evidence="13">
    <location>
        <begin position="385"/>
        <end position="389"/>
    </location>
    <ligand>
        <name>IMP</name>
        <dbReference type="ChEBI" id="CHEBI:58053"/>
    </ligand>
</feature>
<comment type="caution">
    <text evidence="13">Lacks conserved residue(s) required for the propagation of feature annotation.</text>
</comment>
<dbReference type="CDD" id="cd00381">
    <property type="entry name" value="IMPDH"/>
    <property type="match status" value="1"/>
</dbReference>
<feature type="binding site" evidence="13">
    <location>
        <begin position="338"/>
        <end position="340"/>
    </location>
    <ligand>
        <name>IMP</name>
        <dbReference type="ChEBI" id="CHEBI:58053"/>
    </ligand>
</feature>
<keyword evidence="11 17" id="KW-0129">CBS domain</keyword>
<dbReference type="STRING" id="225991.MA05_11720"/>
<evidence type="ECO:0000256" key="18">
    <source>
        <dbReference type="RuleBase" id="RU003927"/>
    </source>
</evidence>
<feature type="binding site" evidence="13">
    <location>
        <position position="475"/>
    </location>
    <ligand>
        <name>K(+)</name>
        <dbReference type="ChEBI" id="CHEBI:29103"/>
        <note>ligand shared between two tetrameric partners</note>
    </ligand>
</feature>
<evidence type="ECO:0000256" key="8">
    <source>
        <dbReference type="ARBA" id="ARBA00022958"/>
    </source>
</evidence>
<dbReference type="PANTHER" id="PTHR11911:SF111">
    <property type="entry name" value="INOSINE-5'-MONOPHOSPHATE DEHYDROGENASE"/>
    <property type="match status" value="1"/>
</dbReference>
<dbReference type="InterPro" id="IPR046342">
    <property type="entry name" value="CBS_dom_sf"/>
</dbReference>
<dbReference type="PATRIC" id="fig|1457173.3.peg.3112"/>
<evidence type="ECO:0000256" key="6">
    <source>
        <dbReference type="ARBA" id="ARBA00022749"/>
    </source>
</evidence>
<feature type="binding site" evidence="13">
    <location>
        <position position="473"/>
    </location>
    <ligand>
        <name>K(+)</name>
        <dbReference type="ChEBI" id="CHEBI:29103"/>
        <note>ligand shared between two tetrameric partners</note>
    </ligand>
</feature>
<dbReference type="GO" id="GO:0006177">
    <property type="term" value="P:GMP biosynthetic process"/>
    <property type="evidence" value="ECO:0007669"/>
    <property type="project" value="UniProtKB-UniRule"/>
</dbReference>
<dbReference type="Pfam" id="PF00571">
    <property type="entry name" value="CBS"/>
    <property type="match status" value="2"/>
</dbReference>
<dbReference type="GO" id="GO:0046872">
    <property type="term" value="F:metal ion binding"/>
    <property type="evidence" value="ECO:0007669"/>
    <property type="project" value="UniProtKB-UniRule"/>
</dbReference>
<feature type="binding site" evidence="13">
    <location>
        <position position="303"/>
    </location>
    <ligand>
        <name>IMP</name>
        <dbReference type="ChEBI" id="CHEBI:58053"/>
    </ligand>
</feature>